<dbReference type="AlphaFoldDB" id="A0A6J4PXI9"/>
<accession>A0A6J4PXI9</accession>
<dbReference type="EMBL" id="CADCTY010002427">
    <property type="protein sequence ID" value="CAA9422344.1"/>
    <property type="molecule type" value="Genomic_DNA"/>
</dbReference>
<name>A0A6J4PXI9_9CYAN</name>
<protein>
    <submittedName>
        <fullName evidence="1">Uncharacterized protein</fullName>
    </submittedName>
</protein>
<gene>
    <name evidence="1" type="ORF">AVDCRST_MAG94-7080</name>
</gene>
<proteinExistence type="predicted"/>
<organism evidence="1">
    <name type="scientific">uncultured Leptolyngbya sp</name>
    <dbReference type="NCBI Taxonomy" id="332963"/>
    <lineage>
        <taxon>Bacteria</taxon>
        <taxon>Bacillati</taxon>
        <taxon>Cyanobacteriota</taxon>
        <taxon>Cyanophyceae</taxon>
        <taxon>Leptolyngbyales</taxon>
        <taxon>Leptolyngbyaceae</taxon>
        <taxon>Leptolyngbya group</taxon>
        <taxon>Leptolyngbya</taxon>
        <taxon>environmental samples</taxon>
    </lineage>
</organism>
<evidence type="ECO:0000313" key="1">
    <source>
        <dbReference type="EMBL" id="CAA9422344.1"/>
    </source>
</evidence>
<sequence>MQRTDNILLDDICISRRLSTRPKITARSARFYNGIVQSVSSVARSTAIFIWL</sequence>
<reference evidence="1" key="1">
    <citation type="submission" date="2020-02" db="EMBL/GenBank/DDBJ databases">
        <authorList>
            <person name="Meier V. D."/>
        </authorList>
    </citation>
    <scope>NUCLEOTIDE SEQUENCE</scope>
    <source>
        <strain evidence="1">AVDCRST_MAG94</strain>
    </source>
</reference>